<sequence length="410" mass="46468">MSTYFEKRVMFGHSRKNSDSTEFKEMSKADAQAHLAQELEKLCRTASAAERETVEAEFRGFQRLFHKFVKDTGPAVVWDKIQPVPENSVIKYETLQAPTDEEAIRSMLDKLVMREKLFSEFVCIPLQYLNRTYNANMPLVLMNSFNTDDDTSKVLRKYKGFKVKIYTFLQSRYPRINKETLMPIVTSLNSPSDEGFYPPGHGDFYTSFCQSGLMDHFLTEGREYCFISNIDNLGATVDLNILNMLLRTSGSQAPDFVMEVTDKTRADVKGGTLIEYENKIRLLEIAQVPKENIDEFKSVKKFKIFNTNNLWMKLSSVGQLVETGGIDMEVIINNKTLDSGINIIQLETAAGAAMKDFQNAIAVYLAQNHCKLHLQGTVIIIANHGDRIDIPASAVLENKIVSGNLRILDH</sequence>
<organism evidence="1 2">
    <name type="scientific">Dermacentor silvarum</name>
    <name type="common">Tick</name>
    <dbReference type="NCBI Taxonomy" id="543639"/>
    <lineage>
        <taxon>Eukaryota</taxon>
        <taxon>Metazoa</taxon>
        <taxon>Ecdysozoa</taxon>
        <taxon>Arthropoda</taxon>
        <taxon>Chelicerata</taxon>
        <taxon>Arachnida</taxon>
        <taxon>Acari</taxon>
        <taxon>Parasitiformes</taxon>
        <taxon>Ixodida</taxon>
        <taxon>Ixodoidea</taxon>
        <taxon>Ixodidae</taxon>
        <taxon>Rhipicephalinae</taxon>
        <taxon>Dermacentor</taxon>
    </lineage>
</organism>
<evidence type="ECO:0000313" key="2">
    <source>
        <dbReference type="Proteomes" id="UP000821865"/>
    </source>
</evidence>
<reference evidence="1" key="1">
    <citation type="submission" date="2020-05" db="EMBL/GenBank/DDBJ databases">
        <title>Large-scale comparative analyses of tick genomes elucidate their genetic diversity and vector capacities.</title>
        <authorList>
            <person name="Jia N."/>
            <person name="Wang J."/>
            <person name="Shi W."/>
            <person name="Du L."/>
            <person name="Sun Y."/>
            <person name="Zhan W."/>
            <person name="Jiang J."/>
            <person name="Wang Q."/>
            <person name="Zhang B."/>
            <person name="Ji P."/>
            <person name="Sakyi L.B."/>
            <person name="Cui X."/>
            <person name="Yuan T."/>
            <person name="Jiang B."/>
            <person name="Yang W."/>
            <person name="Lam T.T.-Y."/>
            <person name="Chang Q."/>
            <person name="Ding S."/>
            <person name="Wang X."/>
            <person name="Zhu J."/>
            <person name="Ruan X."/>
            <person name="Zhao L."/>
            <person name="Wei J."/>
            <person name="Que T."/>
            <person name="Du C."/>
            <person name="Cheng J."/>
            <person name="Dai P."/>
            <person name="Han X."/>
            <person name="Huang E."/>
            <person name="Gao Y."/>
            <person name="Liu J."/>
            <person name="Shao H."/>
            <person name="Ye R."/>
            <person name="Li L."/>
            <person name="Wei W."/>
            <person name="Wang X."/>
            <person name="Wang C."/>
            <person name="Yang T."/>
            <person name="Huo Q."/>
            <person name="Li W."/>
            <person name="Guo W."/>
            <person name="Chen H."/>
            <person name="Zhou L."/>
            <person name="Ni X."/>
            <person name="Tian J."/>
            <person name="Zhou Y."/>
            <person name="Sheng Y."/>
            <person name="Liu T."/>
            <person name="Pan Y."/>
            <person name="Xia L."/>
            <person name="Li J."/>
            <person name="Zhao F."/>
            <person name="Cao W."/>
        </authorList>
    </citation>
    <scope>NUCLEOTIDE SEQUENCE</scope>
    <source>
        <strain evidence="1">Dsil-2018</strain>
    </source>
</reference>
<proteinExistence type="predicted"/>
<comment type="caution">
    <text evidence="1">The sequence shown here is derived from an EMBL/GenBank/DDBJ whole genome shotgun (WGS) entry which is preliminary data.</text>
</comment>
<accession>A0ACB8CGY2</accession>
<dbReference type="EMBL" id="CM023476">
    <property type="protein sequence ID" value="KAH7942055.1"/>
    <property type="molecule type" value="Genomic_DNA"/>
</dbReference>
<gene>
    <name evidence="1" type="ORF">HPB49_020107</name>
</gene>
<evidence type="ECO:0000313" key="1">
    <source>
        <dbReference type="EMBL" id="KAH7942055.1"/>
    </source>
</evidence>
<protein>
    <submittedName>
        <fullName evidence="1">Uncharacterized protein</fullName>
    </submittedName>
</protein>
<dbReference type="Proteomes" id="UP000821865">
    <property type="component" value="Chromosome 7"/>
</dbReference>
<keyword evidence="2" id="KW-1185">Reference proteome</keyword>
<name>A0ACB8CGY2_DERSI</name>